<gene>
    <name evidence="1" type="ORF">OSTQU699_LOCUS10303</name>
</gene>
<name>A0A8S1JF24_9CHLO</name>
<protein>
    <submittedName>
        <fullName evidence="1">Uncharacterized protein</fullName>
    </submittedName>
</protein>
<dbReference type="Proteomes" id="UP000708148">
    <property type="component" value="Unassembled WGS sequence"/>
</dbReference>
<comment type="caution">
    <text evidence="1">The sequence shown here is derived from an EMBL/GenBank/DDBJ whole genome shotgun (WGS) entry which is preliminary data.</text>
</comment>
<organism evidence="1 2">
    <name type="scientific">Ostreobium quekettii</name>
    <dbReference type="NCBI Taxonomy" id="121088"/>
    <lineage>
        <taxon>Eukaryota</taxon>
        <taxon>Viridiplantae</taxon>
        <taxon>Chlorophyta</taxon>
        <taxon>core chlorophytes</taxon>
        <taxon>Ulvophyceae</taxon>
        <taxon>TCBD clade</taxon>
        <taxon>Bryopsidales</taxon>
        <taxon>Ostreobineae</taxon>
        <taxon>Ostreobiaceae</taxon>
        <taxon>Ostreobium</taxon>
    </lineage>
</organism>
<dbReference type="EMBL" id="CAJHUC010002981">
    <property type="protein sequence ID" value="CAD7704948.1"/>
    <property type="molecule type" value="Genomic_DNA"/>
</dbReference>
<reference evidence="1" key="1">
    <citation type="submission" date="2020-12" db="EMBL/GenBank/DDBJ databases">
        <authorList>
            <person name="Iha C."/>
        </authorList>
    </citation>
    <scope>NUCLEOTIDE SEQUENCE</scope>
</reference>
<keyword evidence="2" id="KW-1185">Reference proteome</keyword>
<evidence type="ECO:0000313" key="2">
    <source>
        <dbReference type="Proteomes" id="UP000708148"/>
    </source>
</evidence>
<dbReference type="AlphaFoldDB" id="A0A8S1JF24"/>
<sequence>MCERLCPGIVYALVWRLSFFYHQYFDQGSREWLIVGEFFCAPVRPHSGSHVRWNCNVEGCCGWRVVEKNAGGLKRAPMGTRGPLLGLACRLCSAKFFRLVNVEEV</sequence>
<accession>A0A8S1JF24</accession>
<evidence type="ECO:0000313" key="1">
    <source>
        <dbReference type="EMBL" id="CAD7704948.1"/>
    </source>
</evidence>
<proteinExistence type="predicted"/>